<reference evidence="1" key="1">
    <citation type="submission" date="2023-05" db="EMBL/GenBank/DDBJ databases">
        <authorList>
            <consortium name="ELIXIR-Norway"/>
        </authorList>
    </citation>
    <scope>NUCLEOTIDE SEQUENCE</scope>
</reference>
<proteinExistence type="predicted"/>
<reference evidence="1" key="2">
    <citation type="submission" date="2025-03" db="EMBL/GenBank/DDBJ databases">
        <authorList>
            <consortium name="ELIXIR-Norway"/>
            <consortium name="Elixir Norway"/>
        </authorList>
    </citation>
    <scope>NUCLEOTIDE SEQUENCE</scope>
</reference>
<dbReference type="EMBL" id="OX596100">
    <property type="protein sequence ID" value="CAM9753427.1"/>
    <property type="molecule type" value="Genomic_DNA"/>
</dbReference>
<evidence type="ECO:0000313" key="2">
    <source>
        <dbReference type="Proteomes" id="UP001162501"/>
    </source>
</evidence>
<accession>A0AC59YJV8</accession>
<evidence type="ECO:0000313" key="1">
    <source>
        <dbReference type="EMBL" id="CAM9753427.1"/>
    </source>
</evidence>
<protein>
    <submittedName>
        <fullName evidence="1">Uncharacterized protein</fullName>
    </submittedName>
</protein>
<dbReference type="Proteomes" id="UP001162501">
    <property type="component" value="Chromosome 16"/>
</dbReference>
<gene>
    <name evidence="1" type="ORF">MRATA1EN22A_LOCUS6983</name>
</gene>
<name>A0AC59YJV8_RANTA</name>
<sequence length="243" mass="26034">MLSPSLCGPGGPQHPHPEDLSPRSKQLGPWPGWMARRWAVQETADRFPWGRGPTAMNTSGSFASPKANSLLSESCLEHGRTSPLSRVHLPPPPPSASSSSWAQALMFQNSLGATATFNSSAPGPVNRAKSLPLSDPGARAPHPGPAVGRRAVGLSGWDFLPSYAAGCFRHLLCFLASLLQSVVFPGNPGSFSWIMLREGNIWAQDVFAATGESLLLGPPSPRNEESVGFYYLVCVRINTKLYM</sequence>
<organism evidence="1 2">
    <name type="scientific">Rangifer tarandus platyrhynchus</name>
    <name type="common">Svalbard reindeer</name>
    <dbReference type="NCBI Taxonomy" id="3082113"/>
    <lineage>
        <taxon>Eukaryota</taxon>
        <taxon>Metazoa</taxon>
        <taxon>Chordata</taxon>
        <taxon>Craniata</taxon>
        <taxon>Vertebrata</taxon>
        <taxon>Euteleostomi</taxon>
        <taxon>Mammalia</taxon>
        <taxon>Eutheria</taxon>
        <taxon>Laurasiatheria</taxon>
        <taxon>Artiodactyla</taxon>
        <taxon>Ruminantia</taxon>
        <taxon>Pecora</taxon>
        <taxon>Cervidae</taxon>
        <taxon>Odocoileinae</taxon>
        <taxon>Rangifer</taxon>
    </lineage>
</organism>